<accession>A0A6I2N1Y7</accession>
<evidence type="ECO:0000313" key="2">
    <source>
        <dbReference type="EMBL" id="MRY59284.1"/>
    </source>
</evidence>
<dbReference type="RefSeq" id="WP_154396230.1">
    <property type="nucleotide sequence ID" value="NZ_AP019729.1"/>
</dbReference>
<dbReference type="Proteomes" id="UP000463337">
    <property type="component" value="Unassembled WGS sequence"/>
</dbReference>
<sequence length="45" mass="5093">MLTIITLFTGDIYFYPHFIHHTSVSVPVPSIAIPGTGRNAFLYRQ</sequence>
<evidence type="ECO:0000313" key="3">
    <source>
        <dbReference type="Proteomes" id="UP000463337"/>
    </source>
</evidence>
<proteinExistence type="predicted"/>
<reference evidence="2 3" key="1">
    <citation type="journal article" date="2019" name="Nat. Med.">
        <title>A library of human gut bacterial isolates paired with longitudinal multiomics data enables mechanistic microbiome research.</title>
        <authorList>
            <person name="Poyet M."/>
            <person name="Groussin M."/>
            <person name="Gibbons S.M."/>
            <person name="Avila-Pacheco J."/>
            <person name="Jiang X."/>
            <person name="Kearney S.M."/>
            <person name="Perrotta A.R."/>
            <person name="Berdy B."/>
            <person name="Zhao S."/>
            <person name="Lieberman T.D."/>
            <person name="Swanson P.K."/>
            <person name="Smith M."/>
            <person name="Roesemann S."/>
            <person name="Alexander J.E."/>
            <person name="Rich S.A."/>
            <person name="Livny J."/>
            <person name="Vlamakis H."/>
            <person name="Clish C."/>
            <person name="Bullock K."/>
            <person name="Deik A."/>
            <person name="Scott J."/>
            <person name="Pierce K.A."/>
            <person name="Xavier R.J."/>
            <person name="Alm E.J."/>
        </authorList>
    </citation>
    <scope>NUCLEOTIDE SEQUENCE [LARGE SCALE GENOMIC DNA]</scope>
    <source>
        <strain evidence="2 3">BIOML-A41</strain>
    </source>
</reference>
<dbReference type="EMBL" id="WKLT01000015">
    <property type="protein sequence ID" value="MRY59284.1"/>
    <property type="molecule type" value="Genomic_DNA"/>
</dbReference>
<dbReference type="AlphaFoldDB" id="A0A6I2N1Y7"/>
<name>A0A6I2N1Y7_PARDI</name>
<comment type="caution">
    <text evidence="2">The sequence shown here is derived from an EMBL/GenBank/DDBJ whole genome shotgun (WGS) entry which is preliminary data.</text>
</comment>
<gene>
    <name evidence="2" type="ORF">GKD59_15490</name>
    <name evidence="1" type="ORF">PN599_03510</name>
</gene>
<dbReference type="GeneID" id="93521763"/>
<organism evidence="2 3">
    <name type="scientific">Parabacteroides distasonis</name>
    <dbReference type="NCBI Taxonomy" id="823"/>
    <lineage>
        <taxon>Bacteria</taxon>
        <taxon>Pseudomonadati</taxon>
        <taxon>Bacteroidota</taxon>
        <taxon>Bacteroidia</taxon>
        <taxon>Bacteroidales</taxon>
        <taxon>Tannerellaceae</taxon>
        <taxon>Parabacteroides</taxon>
    </lineage>
</organism>
<dbReference type="EMBL" id="JAQMPJ010000001">
    <property type="protein sequence ID" value="MDB9004072.1"/>
    <property type="molecule type" value="Genomic_DNA"/>
</dbReference>
<reference evidence="1" key="2">
    <citation type="submission" date="2023-01" db="EMBL/GenBank/DDBJ databases">
        <title>Human gut microbiome strain richness.</title>
        <authorList>
            <person name="Chen-Liaw A."/>
        </authorList>
    </citation>
    <scope>NUCLEOTIDE SEQUENCE</scope>
    <source>
        <strain evidence="1">RTP21484st1_E5_RTP21484_190118</strain>
    </source>
</reference>
<protein>
    <submittedName>
        <fullName evidence="2">Uncharacterized protein</fullName>
    </submittedName>
</protein>
<evidence type="ECO:0000313" key="1">
    <source>
        <dbReference type="EMBL" id="MDB9004072.1"/>
    </source>
</evidence>
<dbReference type="Proteomes" id="UP001210126">
    <property type="component" value="Unassembled WGS sequence"/>
</dbReference>